<dbReference type="EMBL" id="CGIH01000045">
    <property type="protein sequence ID" value="CFY01147.1"/>
    <property type="molecule type" value="Genomic_DNA"/>
</dbReference>
<sequence>MYKGKFISLEGIDGSGKTTLKEQLRIQLEGKYELLMVREPGGTDISEKVRELLLDVRNEGILPRAEALLYAAARAQVVEEIIRPALNSGKLVIADRYLDSTIAYQGYGRGLDIGFLKQLNSLCTDGLKPDLTLLLDIEPAEGHRRRQKGTLDRLEKEGLEFQTRVRNGYLKIQEEEPARIKLLNGHLSVEKLSREALQHMKPLLPTESSRL</sequence>
<evidence type="ECO:0000256" key="3">
    <source>
        <dbReference type="ARBA" id="ARBA00017144"/>
    </source>
</evidence>
<feature type="binding site" evidence="11">
    <location>
        <begin position="11"/>
        <end position="18"/>
    </location>
    <ligand>
        <name>ATP</name>
        <dbReference type="ChEBI" id="CHEBI:30616"/>
    </ligand>
</feature>
<dbReference type="Gene3D" id="3.40.50.300">
    <property type="entry name" value="P-loop containing nucleotide triphosphate hydrolases"/>
    <property type="match status" value="1"/>
</dbReference>
<dbReference type="STRING" id="690567.2543"/>
<dbReference type="InterPro" id="IPR018094">
    <property type="entry name" value="Thymidylate_kinase"/>
</dbReference>
<dbReference type="CDD" id="cd01672">
    <property type="entry name" value="TMPK"/>
    <property type="match status" value="1"/>
</dbReference>
<dbReference type="GO" id="GO:0004798">
    <property type="term" value="F:dTMP kinase activity"/>
    <property type="evidence" value="ECO:0007669"/>
    <property type="project" value="UniProtKB-UniRule"/>
</dbReference>
<evidence type="ECO:0000256" key="1">
    <source>
        <dbReference type="ARBA" id="ARBA00009776"/>
    </source>
</evidence>
<keyword evidence="14" id="KW-1185">Reference proteome</keyword>
<evidence type="ECO:0000256" key="7">
    <source>
        <dbReference type="ARBA" id="ARBA00022777"/>
    </source>
</evidence>
<dbReference type="GO" id="GO:0006233">
    <property type="term" value="P:dTDP biosynthetic process"/>
    <property type="evidence" value="ECO:0007669"/>
    <property type="project" value="InterPro"/>
</dbReference>
<evidence type="ECO:0000256" key="2">
    <source>
        <dbReference type="ARBA" id="ARBA00012980"/>
    </source>
</evidence>
<comment type="catalytic activity">
    <reaction evidence="9 11">
        <text>dTMP + ATP = dTDP + ADP</text>
        <dbReference type="Rhea" id="RHEA:13517"/>
        <dbReference type="ChEBI" id="CHEBI:30616"/>
        <dbReference type="ChEBI" id="CHEBI:58369"/>
        <dbReference type="ChEBI" id="CHEBI:63528"/>
        <dbReference type="ChEBI" id="CHEBI:456216"/>
        <dbReference type="EC" id="2.7.4.9"/>
    </reaction>
</comment>
<comment type="function">
    <text evidence="10 11">Phosphorylation of dTMP to form dTDP in both de novo and salvage pathways of dTTP synthesis.</text>
</comment>
<evidence type="ECO:0000313" key="14">
    <source>
        <dbReference type="Proteomes" id="UP000045545"/>
    </source>
</evidence>
<evidence type="ECO:0000313" key="13">
    <source>
        <dbReference type="EMBL" id="CFY01147.1"/>
    </source>
</evidence>
<dbReference type="HAMAP" id="MF_00165">
    <property type="entry name" value="Thymidylate_kinase"/>
    <property type="match status" value="1"/>
</dbReference>
<keyword evidence="5 11" id="KW-0545">Nucleotide biosynthesis</keyword>
<keyword evidence="4 11" id="KW-0808">Transferase</keyword>
<dbReference type="NCBIfam" id="TIGR00041">
    <property type="entry name" value="DTMP_kinase"/>
    <property type="match status" value="1"/>
</dbReference>
<dbReference type="FunFam" id="3.40.50.300:FF:000225">
    <property type="entry name" value="Thymidylate kinase"/>
    <property type="match status" value="1"/>
</dbReference>
<dbReference type="GO" id="GO:0005524">
    <property type="term" value="F:ATP binding"/>
    <property type="evidence" value="ECO:0007669"/>
    <property type="project" value="UniProtKB-UniRule"/>
</dbReference>
<dbReference type="RefSeq" id="WP_046499590.1">
    <property type="nucleotide sequence ID" value="NZ_CGIH01000045.1"/>
</dbReference>
<dbReference type="Pfam" id="PF02223">
    <property type="entry name" value="Thymidylate_kin"/>
    <property type="match status" value="1"/>
</dbReference>
<dbReference type="GO" id="GO:0006235">
    <property type="term" value="P:dTTP biosynthetic process"/>
    <property type="evidence" value="ECO:0007669"/>
    <property type="project" value="UniProtKB-UniRule"/>
</dbReference>
<protein>
    <recommendedName>
        <fullName evidence="3 11">Thymidylate kinase</fullName>
        <ecNumber evidence="2 11">2.7.4.9</ecNumber>
    </recommendedName>
    <alternativeName>
        <fullName evidence="11">dTMP kinase</fullName>
    </alternativeName>
</protein>
<evidence type="ECO:0000256" key="11">
    <source>
        <dbReference type="HAMAP-Rule" id="MF_00165"/>
    </source>
</evidence>
<evidence type="ECO:0000256" key="10">
    <source>
        <dbReference type="ARBA" id="ARBA00057735"/>
    </source>
</evidence>
<keyword evidence="6 11" id="KW-0547">Nucleotide-binding</keyword>
<dbReference type="OrthoDB" id="9774907at2"/>
<dbReference type="PANTHER" id="PTHR10344">
    <property type="entry name" value="THYMIDYLATE KINASE"/>
    <property type="match status" value="1"/>
</dbReference>
<evidence type="ECO:0000256" key="8">
    <source>
        <dbReference type="ARBA" id="ARBA00022840"/>
    </source>
</evidence>
<dbReference type="PANTHER" id="PTHR10344:SF4">
    <property type="entry name" value="UMP-CMP KINASE 2, MITOCHONDRIAL"/>
    <property type="match status" value="1"/>
</dbReference>
<reference evidence="13 14" key="1">
    <citation type="submission" date="2015-03" db="EMBL/GenBank/DDBJ databases">
        <authorList>
            <person name="Murphy D."/>
        </authorList>
    </citation>
    <scope>NUCLEOTIDE SEQUENCE [LARGE SCALE GENOMIC DNA]</scope>
    <source>
        <strain evidence="13 14">OL-4</strain>
    </source>
</reference>
<gene>
    <name evidence="11" type="primary">tmk</name>
    <name evidence="13" type="ORF">2543</name>
</gene>
<dbReference type="SUPFAM" id="SSF52540">
    <property type="entry name" value="P-loop containing nucleoside triphosphate hydrolases"/>
    <property type="match status" value="1"/>
</dbReference>
<evidence type="ECO:0000256" key="4">
    <source>
        <dbReference type="ARBA" id="ARBA00022679"/>
    </source>
</evidence>
<organism evidence="13 14">
    <name type="scientific">Syntrophomonas zehnderi OL-4</name>
    <dbReference type="NCBI Taxonomy" id="690567"/>
    <lineage>
        <taxon>Bacteria</taxon>
        <taxon>Bacillati</taxon>
        <taxon>Bacillota</taxon>
        <taxon>Clostridia</taxon>
        <taxon>Eubacteriales</taxon>
        <taxon>Syntrophomonadaceae</taxon>
        <taxon>Syntrophomonas</taxon>
    </lineage>
</organism>
<evidence type="ECO:0000259" key="12">
    <source>
        <dbReference type="Pfam" id="PF02223"/>
    </source>
</evidence>
<dbReference type="Proteomes" id="UP000045545">
    <property type="component" value="Unassembled WGS sequence"/>
</dbReference>
<keyword evidence="7 11" id="KW-0418">Kinase</keyword>
<dbReference type="EC" id="2.7.4.9" evidence="2 11"/>
<evidence type="ECO:0000256" key="9">
    <source>
        <dbReference type="ARBA" id="ARBA00048743"/>
    </source>
</evidence>
<proteinExistence type="inferred from homology"/>
<comment type="similarity">
    <text evidence="1 11">Belongs to the thymidylate kinase family.</text>
</comment>
<evidence type="ECO:0000256" key="6">
    <source>
        <dbReference type="ARBA" id="ARBA00022741"/>
    </source>
</evidence>
<accession>A0A0E4GD74</accession>
<evidence type="ECO:0000256" key="5">
    <source>
        <dbReference type="ARBA" id="ARBA00022727"/>
    </source>
</evidence>
<feature type="domain" description="Thymidylate kinase-like" evidence="12">
    <location>
        <begin position="9"/>
        <end position="194"/>
    </location>
</feature>
<dbReference type="GO" id="GO:0005829">
    <property type="term" value="C:cytosol"/>
    <property type="evidence" value="ECO:0007669"/>
    <property type="project" value="TreeGrafter"/>
</dbReference>
<dbReference type="GO" id="GO:0006227">
    <property type="term" value="P:dUDP biosynthetic process"/>
    <property type="evidence" value="ECO:0007669"/>
    <property type="project" value="TreeGrafter"/>
</dbReference>
<dbReference type="InterPro" id="IPR039430">
    <property type="entry name" value="Thymidylate_kin-like_dom"/>
</dbReference>
<dbReference type="AlphaFoldDB" id="A0A0E4GD74"/>
<name>A0A0E4GD74_9FIRM</name>
<dbReference type="InterPro" id="IPR027417">
    <property type="entry name" value="P-loop_NTPase"/>
</dbReference>
<keyword evidence="8 11" id="KW-0067">ATP-binding</keyword>